<feature type="transmembrane region" description="Helical" evidence="7">
    <location>
        <begin position="610"/>
        <end position="628"/>
    </location>
</feature>
<evidence type="ECO:0000256" key="5">
    <source>
        <dbReference type="ARBA" id="ARBA00022989"/>
    </source>
</evidence>
<dbReference type="InterPro" id="IPR052702">
    <property type="entry name" value="MscS-like_channel"/>
</dbReference>
<keyword evidence="4 7" id="KW-0812">Transmembrane</keyword>
<keyword evidence="3" id="KW-1003">Cell membrane</keyword>
<dbReference type="InterPro" id="IPR011014">
    <property type="entry name" value="MscS_channel_TM-2"/>
</dbReference>
<comment type="caution">
    <text evidence="12">The sequence shown here is derived from an EMBL/GenBank/DDBJ whole genome shotgun (WGS) entry which is preliminary data.</text>
</comment>
<evidence type="ECO:0000256" key="2">
    <source>
        <dbReference type="ARBA" id="ARBA00008017"/>
    </source>
</evidence>
<feature type="transmembrane region" description="Helical" evidence="7">
    <location>
        <begin position="717"/>
        <end position="735"/>
    </location>
</feature>
<evidence type="ECO:0000259" key="11">
    <source>
        <dbReference type="Pfam" id="PF21088"/>
    </source>
</evidence>
<feature type="transmembrane region" description="Helical" evidence="7">
    <location>
        <begin position="488"/>
        <end position="508"/>
    </location>
</feature>
<gene>
    <name evidence="12" type="primary">kefA</name>
    <name evidence="12" type="ORF">GCM10007047_28550</name>
</gene>
<keyword evidence="6 7" id="KW-0472">Membrane</keyword>
<dbReference type="Gene3D" id="2.30.30.60">
    <property type="match status" value="1"/>
</dbReference>
<feature type="domain" description="Mechanosensitive ion channel transmembrane helices 2/3" evidence="11">
    <location>
        <begin position="861"/>
        <end position="902"/>
    </location>
</feature>
<dbReference type="Gene3D" id="3.30.70.100">
    <property type="match status" value="1"/>
</dbReference>
<reference evidence="12" key="2">
    <citation type="submission" date="2020-09" db="EMBL/GenBank/DDBJ databases">
        <authorList>
            <person name="Sun Q."/>
            <person name="Kim S."/>
        </authorList>
    </citation>
    <scope>NUCLEOTIDE SEQUENCE</scope>
    <source>
        <strain evidence="12">KCTC 12870</strain>
    </source>
</reference>
<evidence type="ECO:0000256" key="4">
    <source>
        <dbReference type="ARBA" id="ARBA00022692"/>
    </source>
</evidence>
<evidence type="ECO:0000313" key="13">
    <source>
        <dbReference type="Proteomes" id="UP000642829"/>
    </source>
</evidence>
<dbReference type="Pfam" id="PF21088">
    <property type="entry name" value="MS_channel_1st"/>
    <property type="match status" value="1"/>
</dbReference>
<feature type="transmembrane region" description="Helical" evidence="7">
    <location>
        <begin position="640"/>
        <end position="661"/>
    </location>
</feature>
<feature type="transmembrane region" description="Helical" evidence="7">
    <location>
        <begin position="682"/>
        <end position="705"/>
    </location>
</feature>
<proteinExistence type="inferred from homology"/>
<evidence type="ECO:0000256" key="7">
    <source>
        <dbReference type="SAM" id="Phobius"/>
    </source>
</evidence>
<feature type="domain" description="Mechanosensitive ion channel MscS" evidence="8">
    <location>
        <begin position="904"/>
        <end position="969"/>
    </location>
</feature>
<dbReference type="InterPro" id="IPR023408">
    <property type="entry name" value="MscS_beta-dom_sf"/>
</dbReference>
<name>A0A8J3DE70_9BACT</name>
<evidence type="ECO:0000256" key="3">
    <source>
        <dbReference type="ARBA" id="ARBA00022475"/>
    </source>
</evidence>
<accession>A0A8J3DE70</accession>
<dbReference type="InterPro" id="IPR049142">
    <property type="entry name" value="MS_channel_1st"/>
</dbReference>
<dbReference type="SUPFAM" id="SSF82861">
    <property type="entry name" value="Mechanosensitive channel protein MscS (YggB), transmembrane region"/>
    <property type="match status" value="1"/>
</dbReference>
<feature type="transmembrane region" description="Helical" evidence="7">
    <location>
        <begin position="529"/>
        <end position="553"/>
    </location>
</feature>
<dbReference type="RefSeq" id="WP_200163252.1">
    <property type="nucleotide sequence ID" value="NZ_JAENIH010000010.1"/>
</dbReference>
<dbReference type="Pfam" id="PF00924">
    <property type="entry name" value="MS_channel_2nd"/>
    <property type="match status" value="1"/>
</dbReference>
<dbReference type="InterPro" id="IPR011066">
    <property type="entry name" value="MscS_channel_C_sf"/>
</dbReference>
<feature type="domain" description="Mechanosensitive ion channel MscS C-terminal" evidence="10">
    <location>
        <begin position="977"/>
        <end position="1060"/>
    </location>
</feature>
<evidence type="ECO:0000256" key="1">
    <source>
        <dbReference type="ARBA" id="ARBA00004651"/>
    </source>
</evidence>
<sequence length="1092" mass="122097">MLWGQEEIPMVTATPSIVEEVAPQSNIVNSETNVLTVEEVKQLLEKLPQPTADAPATHDYTNLQAALEALNAEASWNAKVTQLEKNSGLSQNLDTDLTTANTESADLAKATLPTTSEEVENALKTLSPKLREVNDSVKELSGLLSSAPQRRLQQTQRLNELKQLINDPKNQATGTDPEAMAAEAKMQAWQAESDFLELSIAAADTRKVSLSKQLEIAKIRQAAMTDWNNRLTVQIKQLRSDDLKQQEEALRETSRNAAMKSPVLQKLAKSNQELLKRSKELNQYLERIGQRHKYFEYRAEWINKQLAEIKKRVEISGFSQAAATIMLKELGELPKLGKLEDEQDELEEEVRATQLELFDLPDELNESQSPEAQLSALGIELDEKEVKWLRTHEDLDVLQDLLKQSRENIAGLKSDANNYFEILLATDTEIIATMQATEQFRDYASENILWIPSRDIMSTRDVSSLPGLMGNVVHEFTAIIDTIIKGPVLRTLAFALVFGVFFMITRRWSQLTQQERQLPASLSKYGRTVKLLIFELYIASLPLAFLHLISWVLDDPKLNGNLSNAIAVTTTAVTPAIFFVVLLYRITRPNGLGQNHLRWPRTSCFQINKAIRWFLGPALCLGIFSVILDNYGDYINYFSGSRVFLLPSFILCLLALHVIFSPGKGILSRGYGMLSSSIGLRWVIYLLLMGWQSFLSVLVISGYMLGAVMLWGHTFRTFWLLAAVLIIKGLAELYLEIQQWNAHQQEKEELAAGQIAEMSEPNGFQLDESTRQVMSFLQWILILVGLSAIWADAFPSLQKLGSFSLLTFNGEPFISLGQTSMLIICLVTTVMLARSLPRLFEILILRRLGSIDPGSRHAFSTLVAYIVVIIGVIWASKILEIEWGNIQWLIAAISVGLGFGMQEIFGNLVAGIILLFERPIRVGDIVTVGETTGKVTRIQMRGTTIMEWDRRELIVPNKEFVTGQLTNWTLSDTLTRITLNVGVAYGSDISQVKQLILEVIEKDERVLEDPAPAVFFKEFGESSLLFLGFAYLGTLDGRLAVSSDLQQGIYESMNAAGIKIPLPQRDLHIVDGPAGLFPTEETTGLGEPPLNN</sequence>
<organism evidence="12 13">
    <name type="scientific">Cerasicoccus arenae</name>
    <dbReference type="NCBI Taxonomy" id="424488"/>
    <lineage>
        <taxon>Bacteria</taxon>
        <taxon>Pseudomonadati</taxon>
        <taxon>Verrucomicrobiota</taxon>
        <taxon>Opitutia</taxon>
        <taxon>Puniceicoccales</taxon>
        <taxon>Cerasicoccaceae</taxon>
        <taxon>Cerasicoccus</taxon>
    </lineage>
</organism>
<dbReference type="InterPro" id="IPR025692">
    <property type="entry name" value="MscS_IM_dom1"/>
</dbReference>
<evidence type="ECO:0000259" key="9">
    <source>
        <dbReference type="Pfam" id="PF12794"/>
    </source>
</evidence>
<dbReference type="GO" id="GO:0005886">
    <property type="term" value="C:plasma membrane"/>
    <property type="evidence" value="ECO:0007669"/>
    <property type="project" value="UniProtKB-SubCell"/>
</dbReference>
<feature type="transmembrane region" description="Helical" evidence="7">
    <location>
        <begin position="776"/>
        <end position="793"/>
    </location>
</feature>
<feature type="transmembrane region" description="Helical" evidence="7">
    <location>
        <begin position="813"/>
        <end position="836"/>
    </location>
</feature>
<dbReference type="InterPro" id="IPR010920">
    <property type="entry name" value="LSM_dom_sf"/>
</dbReference>
<dbReference type="Pfam" id="PF21082">
    <property type="entry name" value="MS_channel_3rd"/>
    <property type="match status" value="1"/>
</dbReference>
<comment type="similarity">
    <text evidence="2">Belongs to the MscS (TC 1.A.23) family.</text>
</comment>
<evidence type="ECO:0000259" key="8">
    <source>
        <dbReference type="Pfam" id="PF00924"/>
    </source>
</evidence>
<dbReference type="SUPFAM" id="SSF82689">
    <property type="entry name" value="Mechanosensitive channel protein MscS (YggB), C-terminal domain"/>
    <property type="match status" value="1"/>
</dbReference>
<keyword evidence="5 7" id="KW-1133">Transmembrane helix</keyword>
<dbReference type="Gene3D" id="1.10.287.1260">
    <property type="match status" value="1"/>
</dbReference>
<dbReference type="AlphaFoldDB" id="A0A8J3DE70"/>
<dbReference type="GO" id="GO:0008381">
    <property type="term" value="F:mechanosensitive monoatomic ion channel activity"/>
    <property type="evidence" value="ECO:0007669"/>
    <property type="project" value="UniProtKB-ARBA"/>
</dbReference>
<reference evidence="12" key="1">
    <citation type="journal article" date="2014" name="Int. J. Syst. Evol. Microbiol.">
        <title>Complete genome sequence of Corynebacterium casei LMG S-19264T (=DSM 44701T), isolated from a smear-ripened cheese.</title>
        <authorList>
            <consortium name="US DOE Joint Genome Institute (JGI-PGF)"/>
            <person name="Walter F."/>
            <person name="Albersmeier A."/>
            <person name="Kalinowski J."/>
            <person name="Ruckert C."/>
        </authorList>
    </citation>
    <scope>NUCLEOTIDE SEQUENCE</scope>
    <source>
        <strain evidence="12">KCTC 12870</strain>
    </source>
</reference>
<dbReference type="InterPro" id="IPR006685">
    <property type="entry name" value="MscS_channel_2nd"/>
</dbReference>
<feature type="transmembrane region" description="Helical" evidence="7">
    <location>
        <begin position="857"/>
        <end position="876"/>
    </location>
</feature>
<dbReference type="InterPro" id="IPR049278">
    <property type="entry name" value="MS_channel_C"/>
</dbReference>
<evidence type="ECO:0000256" key="6">
    <source>
        <dbReference type="ARBA" id="ARBA00023136"/>
    </source>
</evidence>
<dbReference type="SUPFAM" id="SSF50182">
    <property type="entry name" value="Sm-like ribonucleoproteins"/>
    <property type="match status" value="1"/>
</dbReference>
<feature type="transmembrane region" description="Helical" evidence="7">
    <location>
        <begin position="565"/>
        <end position="584"/>
    </location>
</feature>
<feature type="transmembrane region" description="Helical" evidence="7">
    <location>
        <begin position="888"/>
        <end position="916"/>
    </location>
</feature>
<comment type="subcellular location">
    <subcellularLocation>
        <location evidence="1">Cell membrane</location>
        <topology evidence="1">Multi-pass membrane protein</topology>
    </subcellularLocation>
</comment>
<dbReference type="PANTHER" id="PTHR30347">
    <property type="entry name" value="POTASSIUM CHANNEL RELATED"/>
    <property type="match status" value="1"/>
</dbReference>
<dbReference type="Pfam" id="PF12794">
    <property type="entry name" value="MscS_TM"/>
    <property type="match status" value="1"/>
</dbReference>
<keyword evidence="13" id="KW-1185">Reference proteome</keyword>
<dbReference type="Proteomes" id="UP000642829">
    <property type="component" value="Unassembled WGS sequence"/>
</dbReference>
<feature type="domain" description="Mechanosensitive ion channel inner membrane" evidence="9">
    <location>
        <begin position="492"/>
        <end position="805"/>
    </location>
</feature>
<evidence type="ECO:0000313" key="12">
    <source>
        <dbReference type="EMBL" id="GHC09565.1"/>
    </source>
</evidence>
<dbReference type="EMBL" id="BMXG01000021">
    <property type="protein sequence ID" value="GHC09565.1"/>
    <property type="molecule type" value="Genomic_DNA"/>
</dbReference>
<dbReference type="PANTHER" id="PTHR30347:SF1">
    <property type="entry name" value="MECHANOSENSITIVE CHANNEL MSCK"/>
    <property type="match status" value="1"/>
</dbReference>
<protein>
    <submittedName>
        <fullName evidence="12">Potassium transporter</fullName>
    </submittedName>
</protein>
<evidence type="ECO:0000259" key="10">
    <source>
        <dbReference type="Pfam" id="PF21082"/>
    </source>
</evidence>